<name>A0A1W1CKX0_9ZZZZ</name>
<dbReference type="AlphaFoldDB" id="A0A1W1CKX0"/>
<dbReference type="EMBL" id="FPHK01000101">
    <property type="protein sequence ID" value="SFV66540.1"/>
    <property type="molecule type" value="Genomic_DNA"/>
</dbReference>
<sequence>MKFTKITLSVALLGVLTLGMADDAATTNTSTSTPTSVDSQIEAIQSAPAQERVQMMNEFKQRLATMNQEDRMAAIQEMQAKMHGKAQTGRELGSAMHEEMKNKGMHMGKHAQERTQEMVQTHQMNANEHMTQMQHMNQTHAGSQFNHHMNMPGRDASSQGNMNMPNGGNRPADENGNFMHH</sequence>
<organism evidence="2">
    <name type="scientific">hydrothermal vent metagenome</name>
    <dbReference type="NCBI Taxonomy" id="652676"/>
    <lineage>
        <taxon>unclassified sequences</taxon>
        <taxon>metagenomes</taxon>
        <taxon>ecological metagenomes</taxon>
    </lineage>
</organism>
<evidence type="ECO:0000313" key="2">
    <source>
        <dbReference type="EMBL" id="SFV66540.1"/>
    </source>
</evidence>
<protein>
    <submittedName>
        <fullName evidence="2">Uncharacterized protein</fullName>
    </submittedName>
</protein>
<feature type="compositionally biased region" description="Low complexity" evidence="1">
    <location>
        <begin position="160"/>
        <end position="169"/>
    </location>
</feature>
<reference evidence="2" key="1">
    <citation type="submission" date="2016-10" db="EMBL/GenBank/DDBJ databases">
        <authorList>
            <person name="de Groot N.N."/>
        </authorList>
    </citation>
    <scope>NUCLEOTIDE SEQUENCE</scope>
</reference>
<gene>
    <name evidence="2" type="ORF">MNB_SM-6-1037</name>
</gene>
<proteinExistence type="predicted"/>
<evidence type="ECO:0000256" key="1">
    <source>
        <dbReference type="SAM" id="MobiDB-lite"/>
    </source>
</evidence>
<accession>A0A1W1CKX0</accession>
<feature type="region of interest" description="Disordered" evidence="1">
    <location>
        <begin position="147"/>
        <end position="181"/>
    </location>
</feature>